<dbReference type="Pfam" id="PF00126">
    <property type="entry name" value="HTH_1"/>
    <property type="match status" value="1"/>
</dbReference>
<dbReference type="PANTHER" id="PTHR30346">
    <property type="entry name" value="TRANSCRIPTIONAL DUAL REGULATOR HCAR-RELATED"/>
    <property type="match status" value="1"/>
</dbReference>
<dbReference type="InterPro" id="IPR005119">
    <property type="entry name" value="LysR_subst-bd"/>
</dbReference>
<dbReference type="PROSITE" id="PS50931">
    <property type="entry name" value="HTH_LYSR"/>
    <property type="match status" value="1"/>
</dbReference>
<proteinExistence type="inferred from homology"/>
<dbReference type="OrthoDB" id="8679465at2"/>
<dbReference type="SUPFAM" id="SSF46785">
    <property type="entry name" value="Winged helix' DNA-binding domain"/>
    <property type="match status" value="1"/>
</dbReference>
<keyword evidence="7" id="KW-1185">Reference proteome</keyword>
<evidence type="ECO:0000256" key="3">
    <source>
        <dbReference type="ARBA" id="ARBA00023125"/>
    </source>
</evidence>
<keyword evidence="3 6" id="KW-0238">DNA-binding</keyword>
<feature type="domain" description="HTH lysR-type" evidence="5">
    <location>
        <begin position="4"/>
        <end position="62"/>
    </location>
</feature>
<dbReference type="GO" id="GO:0003700">
    <property type="term" value="F:DNA-binding transcription factor activity"/>
    <property type="evidence" value="ECO:0007669"/>
    <property type="project" value="InterPro"/>
</dbReference>
<evidence type="ECO:0000256" key="1">
    <source>
        <dbReference type="ARBA" id="ARBA00009437"/>
    </source>
</evidence>
<dbReference type="PANTHER" id="PTHR30346:SF0">
    <property type="entry name" value="HCA OPERON TRANSCRIPTIONAL ACTIVATOR HCAR"/>
    <property type="match status" value="1"/>
</dbReference>
<dbReference type="InterPro" id="IPR036390">
    <property type="entry name" value="WH_DNA-bd_sf"/>
</dbReference>
<dbReference type="PRINTS" id="PR00039">
    <property type="entry name" value="HTHLYSR"/>
</dbReference>
<dbReference type="GO" id="GO:0032993">
    <property type="term" value="C:protein-DNA complex"/>
    <property type="evidence" value="ECO:0007669"/>
    <property type="project" value="TreeGrafter"/>
</dbReference>
<reference evidence="7" key="1">
    <citation type="submission" date="2016-10" db="EMBL/GenBank/DDBJ databases">
        <authorList>
            <person name="Varghese N."/>
            <person name="Submissions S."/>
        </authorList>
    </citation>
    <scope>NUCLEOTIDE SEQUENCE [LARGE SCALE GENOMIC DNA]</scope>
    <source>
        <strain evidence="7">DSM 16477</strain>
    </source>
</reference>
<evidence type="ECO:0000256" key="4">
    <source>
        <dbReference type="ARBA" id="ARBA00023163"/>
    </source>
</evidence>
<dbReference type="Gene3D" id="3.40.190.10">
    <property type="entry name" value="Periplasmic binding protein-like II"/>
    <property type="match status" value="2"/>
</dbReference>
<dbReference type="RefSeq" id="WP_093742978.1">
    <property type="nucleotide sequence ID" value="NZ_FNBP01000007.1"/>
</dbReference>
<evidence type="ECO:0000313" key="7">
    <source>
        <dbReference type="Proteomes" id="UP000199399"/>
    </source>
</evidence>
<dbReference type="EMBL" id="FNBP01000007">
    <property type="protein sequence ID" value="SDG40600.1"/>
    <property type="molecule type" value="Genomic_DNA"/>
</dbReference>
<dbReference type="AlphaFoldDB" id="A0A1G7U1B8"/>
<name>A0A1G7U1B8_9RHOB</name>
<dbReference type="STRING" id="218672.SAMN04489759_107105"/>
<sequence>MLYLTLRHYEYVIAIAEAGSLSGAALALNVSQPALSTALTRIEARLGQRLFLRGRGQGFSLTPQGQRVVEEARKLIASAARLEAAGSSPLPQTRIGLGVFDDLAPFVLAPALTLLRKNFPHLSLHPQVCGFEEMQDAMLSERIDLAVTWDIGLDGRFARSELARLRPHVFLAESDPLAERSAIALRDLATRAVILADDGLSVRHMMGLFASQGLVPSRVQRAASVEVMRALAAHGEGLGLSYSVPPGVQTYDGKPVVTRPLADKTAVEQVVVAQLGPWQAGDPLTQLRDALLTLPLPGAV</sequence>
<gene>
    <name evidence="6" type="ORF">SAMN04489759_107105</name>
</gene>
<accession>A0A1G7U1B8</accession>
<dbReference type="SUPFAM" id="SSF53850">
    <property type="entry name" value="Periplasmic binding protein-like II"/>
    <property type="match status" value="1"/>
</dbReference>
<dbReference type="GO" id="GO:0003677">
    <property type="term" value="F:DNA binding"/>
    <property type="evidence" value="ECO:0007669"/>
    <property type="project" value="UniProtKB-KW"/>
</dbReference>
<keyword evidence="2" id="KW-0805">Transcription regulation</keyword>
<evidence type="ECO:0000256" key="2">
    <source>
        <dbReference type="ARBA" id="ARBA00023015"/>
    </source>
</evidence>
<dbReference type="InterPro" id="IPR036388">
    <property type="entry name" value="WH-like_DNA-bd_sf"/>
</dbReference>
<organism evidence="6 7">
    <name type="scientific">Sulfitobacter delicatus</name>
    <dbReference type="NCBI Taxonomy" id="218672"/>
    <lineage>
        <taxon>Bacteria</taxon>
        <taxon>Pseudomonadati</taxon>
        <taxon>Pseudomonadota</taxon>
        <taxon>Alphaproteobacteria</taxon>
        <taxon>Rhodobacterales</taxon>
        <taxon>Roseobacteraceae</taxon>
        <taxon>Sulfitobacter</taxon>
    </lineage>
</organism>
<dbReference type="Pfam" id="PF03466">
    <property type="entry name" value="LysR_substrate"/>
    <property type="match status" value="1"/>
</dbReference>
<dbReference type="InterPro" id="IPR000847">
    <property type="entry name" value="LysR_HTH_N"/>
</dbReference>
<protein>
    <submittedName>
        <fullName evidence="6">DNA-binding transcriptional regulator, LysR family</fullName>
    </submittedName>
</protein>
<evidence type="ECO:0000259" key="5">
    <source>
        <dbReference type="PROSITE" id="PS50931"/>
    </source>
</evidence>
<dbReference type="Gene3D" id="1.10.10.10">
    <property type="entry name" value="Winged helix-like DNA-binding domain superfamily/Winged helix DNA-binding domain"/>
    <property type="match status" value="1"/>
</dbReference>
<comment type="similarity">
    <text evidence="1">Belongs to the LysR transcriptional regulatory family.</text>
</comment>
<keyword evidence="4" id="KW-0804">Transcription</keyword>
<dbReference type="Proteomes" id="UP000199399">
    <property type="component" value="Unassembled WGS sequence"/>
</dbReference>
<evidence type="ECO:0000313" key="6">
    <source>
        <dbReference type="EMBL" id="SDG40600.1"/>
    </source>
</evidence>